<proteinExistence type="predicted"/>
<evidence type="ECO:0000313" key="1">
    <source>
        <dbReference type="EMBL" id="GAJ03991.1"/>
    </source>
</evidence>
<gene>
    <name evidence="1" type="ORF">S12H4_50161</name>
</gene>
<feature type="non-terminal residue" evidence="1">
    <location>
        <position position="245"/>
    </location>
</feature>
<reference evidence="1" key="1">
    <citation type="journal article" date="2014" name="Front. Microbiol.">
        <title>High frequency of phylogenetically diverse reductive dehalogenase-homologous genes in deep subseafloor sedimentary metagenomes.</title>
        <authorList>
            <person name="Kawai M."/>
            <person name="Futagami T."/>
            <person name="Toyoda A."/>
            <person name="Takaki Y."/>
            <person name="Nishi S."/>
            <person name="Hori S."/>
            <person name="Arai W."/>
            <person name="Tsubouchi T."/>
            <person name="Morono Y."/>
            <person name="Uchiyama I."/>
            <person name="Ito T."/>
            <person name="Fujiyama A."/>
            <person name="Inagaki F."/>
            <person name="Takami H."/>
        </authorList>
    </citation>
    <scope>NUCLEOTIDE SEQUENCE</scope>
    <source>
        <strain evidence="1">Expedition CK06-06</strain>
    </source>
</reference>
<feature type="non-terminal residue" evidence="1">
    <location>
        <position position="1"/>
    </location>
</feature>
<organism evidence="1">
    <name type="scientific">marine sediment metagenome</name>
    <dbReference type="NCBI Taxonomy" id="412755"/>
    <lineage>
        <taxon>unclassified sequences</taxon>
        <taxon>metagenomes</taxon>
        <taxon>ecological metagenomes</taxon>
    </lineage>
</organism>
<dbReference type="AlphaFoldDB" id="X1UVT9"/>
<name>X1UVT9_9ZZZZ</name>
<sequence length="245" mass="27319">CSPEIESTFSLWMLDSKRFGKWTGYEGPQTVLNSDILPPEVMLCVHGEPGVFNFAQVRRIAQTGRRVGVWAWYLASNEIYPSMYVCTGQSASHFGDLPVEAHETATWHSVDSNNHGLNLQNLFLAGQLMQDPTADVSQAIEEFITGALGAENVNPVREVLETIEAVRPLWPEKYGDDAIDLDRTRRAHELMKRVTVREGFEPSFPMVFSPCELAAELAAQTKVMVSFAEFCAAAGKLEQAPKNRR</sequence>
<protein>
    <submittedName>
        <fullName evidence="1">Uncharacterized protein</fullName>
    </submittedName>
</protein>
<dbReference type="EMBL" id="BARW01031554">
    <property type="protein sequence ID" value="GAJ03991.1"/>
    <property type="molecule type" value="Genomic_DNA"/>
</dbReference>
<accession>X1UVT9</accession>
<comment type="caution">
    <text evidence="1">The sequence shown here is derived from an EMBL/GenBank/DDBJ whole genome shotgun (WGS) entry which is preliminary data.</text>
</comment>